<organism evidence="4">
    <name type="scientific">Tetraselmis sp. GSL018</name>
    <dbReference type="NCBI Taxonomy" id="582737"/>
    <lineage>
        <taxon>Eukaryota</taxon>
        <taxon>Viridiplantae</taxon>
        <taxon>Chlorophyta</taxon>
        <taxon>core chlorophytes</taxon>
        <taxon>Chlorodendrophyceae</taxon>
        <taxon>Chlorodendrales</taxon>
        <taxon>Chlorodendraceae</taxon>
        <taxon>Tetraselmis</taxon>
    </lineage>
</organism>
<keyword evidence="2" id="KW-0934">Plastid</keyword>
<name>A0A061QZ91_9CHLO</name>
<evidence type="ECO:0000256" key="2">
    <source>
        <dbReference type="ARBA" id="ARBA00022640"/>
    </source>
</evidence>
<reference evidence="4" key="1">
    <citation type="submission" date="2014-05" db="EMBL/GenBank/DDBJ databases">
        <title>The transcriptome of the halophilic microalga Tetraselmis sp. GSL018 isolated from the Great Salt Lake, Utah.</title>
        <authorList>
            <person name="Jinkerson R.E."/>
            <person name="D'Adamo S."/>
            <person name="Posewitz M.C."/>
        </authorList>
    </citation>
    <scope>NUCLEOTIDE SEQUENCE</scope>
    <source>
        <strain evidence="4">GSL018</strain>
    </source>
</reference>
<accession>A0A061QZ91</accession>
<evidence type="ECO:0000313" key="4">
    <source>
        <dbReference type="EMBL" id="JAC65033.1"/>
    </source>
</evidence>
<protein>
    <recommendedName>
        <fullName evidence="3">Plastid lipid-associated protein/fibrillin conserved domain-containing protein</fullName>
    </recommendedName>
</protein>
<dbReference type="Pfam" id="PF04755">
    <property type="entry name" value="PAP_fibrillin"/>
    <property type="match status" value="2"/>
</dbReference>
<dbReference type="InterPro" id="IPR039633">
    <property type="entry name" value="PAP"/>
</dbReference>
<dbReference type="GO" id="GO:0009536">
    <property type="term" value="C:plastid"/>
    <property type="evidence" value="ECO:0007669"/>
    <property type="project" value="UniProtKB-SubCell"/>
</dbReference>
<sequence>MRILASVNGGTVLSSLRKEHTEKILSPNFSQPQRKCRRHSVVLCVAPSKANADRAELKARLKRLAANTRRGKEAAPEVRSGVLEAVRELEALSPEPDPVGSRLLSGTWSLLYNGADRVDDEEWRRSSGEVEGPFLSFFKPIARGVVETRGDTQVFDVDNGRVENIATGGRSVRLAVEFTDFVLTVGSWSTEVSLNAVRPQGWVQTTYLDEDFRIGRGDKGSVFITARKLDED</sequence>
<evidence type="ECO:0000256" key="1">
    <source>
        <dbReference type="ARBA" id="ARBA00004474"/>
    </source>
</evidence>
<proteinExistence type="predicted"/>
<gene>
    <name evidence="4" type="ORF">TSPGSL018_16996</name>
</gene>
<evidence type="ECO:0000259" key="3">
    <source>
        <dbReference type="Pfam" id="PF04755"/>
    </source>
</evidence>
<dbReference type="AlphaFoldDB" id="A0A061QZ91"/>
<feature type="domain" description="Plastid lipid-associated protein/fibrillin conserved" evidence="3">
    <location>
        <begin position="56"/>
        <end position="167"/>
    </location>
</feature>
<comment type="subcellular location">
    <subcellularLocation>
        <location evidence="1">Plastid</location>
    </subcellularLocation>
</comment>
<dbReference type="InterPro" id="IPR006843">
    <property type="entry name" value="PAP/fibrillin_dom"/>
</dbReference>
<dbReference type="EMBL" id="GBEZ01021748">
    <property type="protein sequence ID" value="JAC65033.1"/>
    <property type="molecule type" value="Transcribed_RNA"/>
</dbReference>
<dbReference type="PANTHER" id="PTHR31906">
    <property type="entry name" value="PLASTID-LIPID-ASSOCIATED PROTEIN 4, CHLOROPLASTIC-RELATED"/>
    <property type="match status" value="1"/>
</dbReference>
<feature type="domain" description="Plastid lipid-associated protein/fibrillin conserved" evidence="3">
    <location>
        <begin position="191"/>
        <end position="224"/>
    </location>
</feature>